<sequence length="259" mass="29737">MQSKPSYLECDTNHENNLPSASEVKGSNIYVEPKLTKNSDTSQLKWKQNFMKLLVNKYMPSKNQKLKKTDKQKKFARPLEEYSDRAHQYKFAQPYKNSKHGNKILKNFSKDKSNKAVRKTDDVSRKRNILQTSDHPGKRRTKKDISYKRNELSRYFFTGTEVLILLSVSVLLTSAFVCCLGLVVHSGICEKKSRPTGDFKVDKWWANQNSSRIFFHLARSKPASSDGTSCKWSRSSKQKIDSKIICQCSSTNTSNSIAF</sequence>
<keyword evidence="2" id="KW-1133">Transmembrane helix</keyword>
<feature type="region of interest" description="Disordered" evidence="1">
    <location>
        <begin position="1"/>
        <end position="21"/>
    </location>
</feature>
<evidence type="ECO:0000256" key="2">
    <source>
        <dbReference type="SAM" id="Phobius"/>
    </source>
</evidence>
<dbReference type="AlphaFoldDB" id="A0A4Y2S8U8"/>
<accession>A0A4Y2S8U8</accession>
<feature type="transmembrane region" description="Helical" evidence="2">
    <location>
        <begin position="162"/>
        <end position="184"/>
    </location>
</feature>
<dbReference type="EMBL" id="BGPR01020279">
    <property type="protein sequence ID" value="GBN84239.1"/>
    <property type="molecule type" value="Genomic_DNA"/>
</dbReference>
<gene>
    <name evidence="3" type="ORF">AVEN_232613_1</name>
    <name evidence="4" type="ORF">AVEN_99406_1</name>
</gene>
<dbReference type="EMBL" id="BGPR01020290">
    <property type="protein sequence ID" value="GBN84273.1"/>
    <property type="molecule type" value="Genomic_DNA"/>
</dbReference>
<evidence type="ECO:0000256" key="1">
    <source>
        <dbReference type="SAM" id="MobiDB-lite"/>
    </source>
</evidence>
<dbReference type="OrthoDB" id="6413290at2759"/>
<reference evidence="4 5" key="1">
    <citation type="journal article" date="2019" name="Sci. Rep.">
        <title>Orb-weaving spider Araneus ventricosus genome elucidates the spidroin gene catalogue.</title>
        <authorList>
            <person name="Kono N."/>
            <person name="Nakamura H."/>
            <person name="Ohtoshi R."/>
            <person name="Moran D.A.P."/>
            <person name="Shinohara A."/>
            <person name="Yoshida Y."/>
            <person name="Fujiwara M."/>
            <person name="Mori M."/>
            <person name="Tomita M."/>
            <person name="Arakawa K."/>
        </authorList>
    </citation>
    <scope>NUCLEOTIDE SEQUENCE [LARGE SCALE GENOMIC DNA]</scope>
</reference>
<keyword evidence="2" id="KW-0812">Transmembrane</keyword>
<name>A0A4Y2S8U8_ARAVE</name>
<evidence type="ECO:0000313" key="4">
    <source>
        <dbReference type="EMBL" id="GBN84273.1"/>
    </source>
</evidence>
<comment type="caution">
    <text evidence="4">The sequence shown here is derived from an EMBL/GenBank/DDBJ whole genome shotgun (WGS) entry which is preliminary data.</text>
</comment>
<proteinExistence type="predicted"/>
<keyword evidence="2" id="KW-0472">Membrane</keyword>
<evidence type="ECO:0000313" key="3">
    <source>
        <dbReference type="EMBL" id="GBN84239.1"/>
    </source>
</evidence>
<protein>
    <submittedName>
        <fullName evidence="4">Uncharacterized protein</fullName>
    </submittedName>
</protein>
<dbReference type="Proteomes" id="UP000499080">
    <property type="component" value="Unassembled WGS sequence"/>
</dbReference>
<organism evidence="4 5">
    <name type="scientific">Araneus ventricosus</name>
    <name type="common">Orbweaver spider</name>
    <name type="synonym">Epeira ventricosa</name>
    <dbReference type="NCBI Taxonomy" id="182803"/>
    <lineage>
        <taxon>Eukaryota</taxon>
        <taxon>Metazoa</taxon>
        <taxon>Ecdysozoa</taxon>
        <taxon>Arthropoda</taxon>
        <taxon>Chelicerata</taxon>
        <taxon>Arachnida</taxon>
        <taxon>Araneae</taxon>
        <taxon>Araneomorphae</taxon>
        <taxon>Entelegynae</taxon>
        <taxon>Araneoidea</taxon>
        <taxon>Araneidae</taxon>
        <taxon>Araneus</taxon>
    </lineage>
</organism>
<keyword evidence="5" id="KW-1185">Reference proteome</keyword>
<evidence type="ECO:0000313" key="5">
    <source>
        <dbReference type="Proteomes" id="UP000499080"/>
    </source>
</evidence>